<comment type="caution">
    <text evidence="1">The sequence shown here is derived from an EMBL/GenBank/DDBJ whole genome shotgun (WGS) entry which is preliminary data.</text>
</comment>
<gene>
    <name evidence="1" type="ORF">DW099_16490</name>
</gene>
<dbReference type="RefSeq" id="WP_118336412.1">
    <property type="nucleotide sequence ID" value="NZ_AP025567.1"/>
</dbReference>
<name>A0A415DVQ5_9FIRM</name>
<dbReference type="AlphaFoldDB" id="A0A415DVQ5"/>
<dbReference type="Proteomes" id="UP000284841">
    <property type="component" value="Unassembled WGS sequence"/>
</dbReference>
<proteinExistence type="predicted"/>
<accession>A0A415DVQ5</accession>
<organism evidence="1 2">
    <name type="scientific">Emergencia timonensis</name>
    <dbReference type="NCBI Taxonomy" id="1776384"/>
    <lineage>
        <taxon>Bacteria</taxon>
        <taxon>Bacillati</taxon>
        <taxon>Bacillota</taxon>
        <taxon>Clostridia</taxon>
        <taxon>Peptostreptococcales</taxon>
        <taxon>Anaerovoracaceae</taxon>
        <taxon>Emergencia</taxon>
    </lineage>
</organism>
<keyword evidence="2" id="KW-1185">Reference proteome</keyword>
<evidence type="ECO:0000313" key="1">
    <source>
        <dbReference type="EMBL" id="RHJ84576.1"/>
    </source>
</evidence>
<sequence length="96" mass="11406">MIKEKLKRNDKDSVFRVLFNDEDKLRELYNASEDTVYGEDIPIFIETLENGIFVDAVKDQTFRINDEFVVLIEHKRSLRSLLQSRCSFRCPFRLTS</sequence>
<reference evidence="1 2" key="1">
    <citation type="submission" date="2018-08" db="EMBL/GenBank/DDBJ databases">
        <title>A genome reference for cultivated species of the human gut microbiota.</title>
        <authorList>
            <person name="Zou Y."/>
            <person name="Xue W."/>
            <person name="Luo G."/>
        </authorList>
    </citation>
    <scope>NUCLEOTIDE SEQUENCE [LARGE SCALE GENOMIC DNA]</scope>
    <source>
        <strain evidence="1 2">AM07-24</strain>
    </source>
</reference>
<dbReference type="OrthoDB" id="9815782at2"/>
<dbReference type="EMBL" id="QRMS01000006">
    <property type="protein sequence ID" value="RHJ84576.1"/>
    <property type="molecule type" value="Genomic_DNA"/>
</dbReference>
<evidence type="ECO:0000313" key="2">
    <source>
        <dbReference type="Proteomes" id="UP000284841"/>
    </source>
</evidence>
<protein>
    <submittedName>
        <fullName evidence="1">Uncharacterized protein</fullName>
    </submittedName>
</protein>